<keyword evidence="3" id="KW-1185">Reference proteome</keyword>
<name>A0A550C871_9AGAR</name>
<feature type="compositionally biased region" description="Polar residues" evidence="1">
    <location>
        <begin position="1"/>
        <end position="14"/>
    </location>
</feature>
<dbReference type="AlphaFoldDB" id="A0A550C871"/>
<dbReference type="EMBL" id="VDMD01000019">
    <property type="protein sequence ID" value="TRM60989.1"/>
    <property type="molecule type" value="Genomic_DNA"/>
</dbReference>
<dbReference type="Proteomes" id="UP000320762">
    <property type="component" value="Unassembled WGS sequence"/>
</dbReference>
<protein>
    <submittedName>
        <fullName evidence="2">Uncharacterized protein</fullName>
    </submittedName>
</protein>
<evidence type="ECO:0000256" key="1">
    <source>
        <dbReference type="SAM" id="MobiDB-lite"/>
    </source>
</evidence>
<accession>A0A550C871</accession>
<sequence length="171" mass="19275">MSTVSPNVSETTRGASKKVSFAPSARESRKANRAPTNPCVAFKRRARPPHQVYGFRLSEAGMKAYEEEHFRSKPEGLTEEQAAEWWFKRMCALWMIIPMRCINRFDLPSVDGRTITTVHDGDDIVCVVTLADTATRATSVPPSDEVIAEVAKHIHQENDQPRRYRVANMGD</sequence>
<evidence type="ECO:0000313" key="2">
    <source>
        <dbReference type="EMBL" id="TRM60989.1"/>
    </source>
</evidence>
<gene>
    <name evidence="2" type="ORF">BD626DRAFT_503434</name>
</gene>
<organism evidence="2 3">
    <name type="scientific">Schizophyllum amplum</name>
    <dbReference type="NCBI Taxonomy" id="97359"/>
    <lineage>
        <taxon>Eukaryota</taxon>
        <taxon>Fungi</taxon>
        <taxon>Dikarya</taxon>
        <taxon>Basidiomycota</taxon>
        <taxon>Agaricomycotina</taxon>
        <taxon>Agaricomycetes</taxon>
        <taxon>Agaricomycetidae</taxon>
        <taxon>Agaricales</taxon>
        <taxon>Schizophyllaceae</taxon>
        <taxon>Schizophyllum</taxon>
    </lineage>
</organism>
<proteinExistence type="predicted"/>
<comment type="caution">
    <text evidence="2">The sequence shown here is derived from an EMBL/GenBank/DDBJ whole genome shotgun (WGS) entry which is preliminary data.</text>
</comment>
<reference evidence="2 3" key="1">
    <citation type="journal article" date="2019" name="New Phytol.">
        <title>Comparative genomics reveals unique wood-decay strategies and fruiting body development in the Schizophyllaceae.</title>
        <authorList>
            <person name="Almasi E."/>
            <person name="Sahu N."/>
            <person name="Krizsan K."/>
            <person name="Balint B."/>
            <person name="Kovacs G.M."/>
            <person name="Kiss B."/>
            <person name="Cseklye J."/>
            <person name="Drula E."/>
            <person name="Henrissat B."/>
            <person name="Nagy I."/>
            <person name="Chovatia M."/>
            <person name="Adam C."/>
            <person name="LaButti K."/>
            <person name="Lipzen A."/>
            <person name="Riley R."/>
            <person name="Grigoriev I.V."/>
            <person name="Nagy L.G."/>
        </authorList>
    </citation>
    <scope>NUCLEOTIDE SEQUENCE [LARGE SCALE GENOMIC DNA]</scope>
    <source>
        <strain evidence="2 3">NL-1724</strain>
    </source>
</reference>
<feature type="region of interest" description="Disordered" evidence="1">
    <location>
        <begin position="1"/>
        <end position="35"/>
    </location>
</feature>
<evidence type="ECO:0000313" key="3">
    <source>
        <dbReference type="Proteomes" id="UP000320762"/>
    </source>
</evidence>